<dbReference type="Proteomes" id="UP000775627">
    <property type="component" value="Unassembled WGS sequence"/>
</dbReference>
<dbReference type="EMBL" id="VIXF01000003">
    <property type="protein sequence ID" value="MBN9901256.1"/>
    <property type="molecule type" value="Genomic_DNA"/>
</dbReference>
<dbReference type="InterPro" id="IPR055365">
    <property type="entry name" value="PH_SunI-like"/>
</dbReference>
<organism evidence="2 3">
    <name type="scientific">Bacillus thuringiensis</name>
    <dbReference type="NCBI Taxonomy" id="1428"/>
    <lineage>
        <taxon>Bacteria</taxon>
        <taxon>Bacillati</taxon>
        <taxon>Bacillota</taxon>
        <taxon>Bacilli</taxon>
        <taxon>Bacillales</taxon>
        <taxon>Bacillaceae</taxon>
        <taxon>Bacillus</taxon>
        <taxon>Bacillus cereus group</taxon>
    </lineage>
</organism>
<dbReference type="AlphaFoldDB" id="A0AAW4I0J7"/>
<gene>
    <name evidence="2" type="ORF">FME64_28565</name>
</gene>
<proteinExistence type="predicted"/>
<evidence type="ECO:0000313" key="2">
    <source>
        <dbReference type="EMBL" id="MBN9901256.1"/>
    </source>
</evidence>
<accession>A0AAW4I0J7</accession>
<sequence length="85" mass="9800">MIKWGEATVSILLTDIITIVEGVDEEEGVSLRIGTPYGNNDRILIKTHKVEYMIFVKNKNQVLEELTFFLNNNYGFITRDSINYT</sequence>
<comment type="caution">
    <text evidence="2">The sequence shown here is derived from an EMBL/GenBank/DDBJ whole genome shotgun (WGS) entry which is preliminary data.</text>
</comment>
<evidence type="ECO:0000313" key="3">
    <source>
        <dbReference type="Proteomes" id="UP000775627"/>
    </source>
</evidence>
<protein>
    <recommendedName>
        <fullName evidence="1">Sublancin immunity protein SunI-like PH domain-containing protein</fullName>
    </recommendedName>
</protein>
<dbReference type="Pfam" id="PF23491">
    <property type="entry name" value="bPH_8"/>
    <property type="match status" value="1"/>
</dbReference>
<name>A0AAW4I0J7_BACTU</name>
<reference evidence="2" key="2">
    <citation type="journal article" date="2021" name="J. Invertebr. Pathol.">
        <title>Molecular characterization of a Bacillus thuringiensis strain from Argentina, toxic against Lepidoptera and Coleoptera, based on its whole-genome and Cry protein analysis.</title>
        <authorList>
            <person name="Nicolas Lazarte J."/>
            <person name="Pia Valacco M."/>
            <person name="Moreno S."/>
            <person name="Salerno G.L."/>
            <person name="Beron C.M."/>
        </authorList>
    </citation>
    <scope>NUCLEOTIDE SEQUENCE</scope>
    <source>
        <strain evidence="2">FCC7</strain>
    </source>
</reference>
<dbReference type="RefSeq" id="WP_076775967.1">
    <property type="nucleotide sequence ID" value="NZ_JAWUAH010000057.1"/>
</dbReference>
<evidence type="ECO:0000259" key="1">
    <source>
        <dbReference type="Pfam" id="PF23491"/>
    </source>
</evidence>
<reference evidence="2" key="1">
    <citation type="submission" date="2019-07" db="EMBL/GenBank/DDBJ databases">
        <authorList>
            <person name="Lazarte J.N."/>
            <person name="Poliero A."/>
            <person name="Beron C."/>
        </authorList>
    </citation>
    <scope>NUCLEOTIDE SEQUENCE</scope>
    <source>
        <strain evidence="2">FCC7</strain>
    </source>
</reference>
<feature type="domain" description="Sublancin immunity protein SunI-like PH" evidence="1">
    <location>
        <begin position="1"/>
        <end position="66"/>
    </location>
</feature>